<gene>
    <name evidence="2" type="ORF">BO80DRAFT_79730</name>
</gene>
<evidence type="ECO:0000256" key="1">
    <source>
        <dbReference type="SAM" id="Phobius"/>
    </source>
</evidence>
<sequence length="87" mass="9671">MPGVAGRFLMVVGGCTQPCTLAVVHGRAGTWGGCWYLMLRCLLRTPYSEQEGGDRLVVLRFPSGQTCTFICYFLFFSCPSFLSIFFV</sequence>
<reference evidence="2 3" key="1">
    <citation type="submission" date="2018-02" db="EMBL/GenBank/DDBJ databases">
        <title>The genomes of Aspergillus section Nigri reveals drivers in fungal speciation.</title>
        <authorList>
            <consortium name="DOE Joint Genome Institute"/>
            <person name="Vesth T.C."/>
            <person name="Nybo J."/>
            <person name="Theobald S."/>
            <person name="Brandl J."/>
            <person name="Frisvad J.C."/>
            <person name="Nielsen K.F."/>
            <person name="Lyhne E.K."/>
            <person name="Kogle M.E."/>
            <person name="Kuo A."/>
            <person name="Riley R."/>
            <person name="Clum A."/>
            <person name="Nolan M."/>
            <person name="Lipzen A."/>
            <person name="Salamov A."/>
            <person name="Henrissat B."/>
            <person name="Wiebenga A."/>
            <person name="De vries R.P."/>
            <person name="Grigoriev I.V."/>
            <person name="Mortensen U.H."/>
            <person name="Andersen M.R."/>
            <person name="Baker S.E."/>
        </authorList>
    </citation>
    <scope>NUCLEOTIDE SEQUENCE [LARGE SCALE GENOMIC DNA]</scope>
    <source>
        <strain evidence="2 3">CBS 121593</strain>
    </source>
</reference>
<protein>
    <submittedName>
        <fullName evidence="2">Uncharacterized protein</fullName>
    </submittedName>
</protein>
<accession>A0A395HCQ5</accession>
<keyword evidence="1" id="KW-0472">Membrane</keyword>
<organism evidence="2 3">
    <name type="scientific">Aspergillus ibericus CBS 121593</name>
    <dbReference type="NCBI Taxonomy" id="1448316"/>
    <lineage>
        <taxon>Eukaryota</taxon>
        <taxon>Fungi</taxon>
        <taxon>Dikarya</taxon>
        <taxon>Ascomycota</taxon>
        <taxon>Pezizomycotina</taxon>
        <taxon>Eurotiomycetes</taxon>
        <taxon>Eurotiomycetidae</taxon>
        <taxon>Eurotiales</taxon>
        <taxon>Aspergillaceae</taxon>
        <taxon>Aspergillus</taxon>
        <taxon>Aspergillus subgen. Circumdati</taxon>
    </lineage>
</organism>
<evidence type="ECO:0000313" key="2">
    <source>
        <dbReference type="EMBL" id="RAL05741.1"/>
    </source>
</evidence>
<dbReference type="GeneID" id="37229661"/>
<dbReference type="Proteomes" id="UP000249402">
    <property type="component" value="Unassembled WGS sequence"/>
</dbReference>
<keyword evidence="1" id="KW-0812">Transmembrane</keyword>
<evidence type="ECO:0000313" key="3">
    <source>
        <dbReference type="Proteomes" id="UP000249402"/>
    </source>
</evidence>
<keyword evidence="1" id="KW-1133">Transmembrane helix</keyword>
<dbReference type="AlphaFoldDB" id="A0A395HCQ5"/>
<proteinExistence type="predicted"/>
<dbReference type="RefSeq" id="XP_025580068.1">
    <property type="nucleotide sequence ID" value="XM_025724796.1"/>
</dbReference>
<dbReference type="EMBL" id="KZ824420">
    <property type="protein sequence ID" value="RAL05741.1"/>
    <property type="molecule type" value="Genomic_DNA"/>
</dbReference>
<dbReference type="VEuPathDB" id="FungiDB:BO80DRAFT_79730"/>
<feature type="transmembrane region" description="Helical" evidence="1">
    <location>
        <begin position="69"/>
        <end position="86"/>
    </location>
</feature>
<name>A0A395HCQ5_9EURO</name>
<keyword evidence="3" id="KW-1185">Reference proteome</keyword>